<evidence type="ECO:0000256" key="2">
    <source>
        <dbReference type="ARBA" id="ARBA00006602"/>
    </source>
</evidence>
<dbReference type="Pfam" id="PF02108">
    <property type="entry name" value="FliH"/>
    <property type="match status" value="1"/>
</dbReference>
<feature type="domain" description="Flagellar assembly protein FliH/Type III secretion system HrpE" evidence="10">
    <location>
        <begin position="137"/>
        <end position="257"/>
    </location>
</feature>
<keyword evidence="12" id="KW-1185">Reference proteome</keyword>
<evidence type="ECO:0000313" key="12">
    <source>
        <dbReference type="Proteomes" id="UP000433309"/>
    </source>
</evidence>
<dbReference type="GO" id="GO:0005829">
    <property type="term" value="C:cytosol"/>
    <property type="evidence" value="ECO:0007669"/>
    <property type="project" value="TreeGrafter"/>
</dbReference>
<evidence type="ECO:0000256" key="6">
    <source>
        <dbReference type="ARBA" id="ARBA00022927"/>
    </source>
</evidence>
<feature type="coiled-coil region" evidence="8">
    <location>
        <begin position="138"/>
        <end position="165"/>
    </location>
</feature>
<sequence length="276" mass="30137">MATIIQAPAMAANSRQLRRPGAAAAAAQADVALAPVAPVASAVTVSPEVRQDALARQERQLRDQAELLREREQALDAATSRVAQRETELRQLEQQLAARQQQLDDGSAAAYTEAERRGEQQGRQRGEQEARDAVAAQVGRLNALVQTLQQARRKLLDENEDMLVEIAFTAICRMLGSQAVRREAMLSMISSLLEGAHAQDKLTVRLHAQDAALLAQDSDGLDARLSLQADTGIELGGCLLDSVHGTLDARLEIQLQHLRETLLLARRQRDELEAPI</sequence>
<dbReference type="RefSeq" id="WP_154383040.1">
    <property type="nucleotide sequence ID" value="NZ_WKJK01000023.1"/>
</dbReference>
<evidence type="ECO:0000313" key="11">
    <source>
        <dbReference type="EMBL" id="MRW94173.1"/>
    </source>
</evidence>
<keyword evidence="8" id="KW-0175">Coiled coil</keyword>
<evidence type="ECO:0000256" key="4">
    <source>
        <dbReference type="ARBA" id="ARBA00022448"/>
    </source>
</evidence>
<dbReference type="InterPro" id="IPR018035">
    <property type="entry name" value="Flagellar_FliH/T3SS_HrpE"/>
</dbReference>
<evidence type="ECO:0000256" key="7">
    <source>
        <dbReference type="ARBA" id="ARBA00023225"/>
    </source>
</evidence>
<evidence type="ECO:0000256" key="5">
    <source>
        <dbReference type="ARBA" id="ARBA00022795"/>
    </source>
</evidence>
<dbReference type="AlphaFoldDB" id="A0A6I2L8I7"/>
<dbReference type="InterPro" id="IPR051472">
    <property type="entry name" value="T3SS_Stator/FliH"/>
</dbReference>
<reference evidence="11 12" key="1">
    <citation type="submission" date="2019-11" db="EMBL/GenBank/DDBJ databases">
        <title>Novel species isolated from a subtropical stream in China.</title>
        <authorList>
            <person name="Lu H."/>
        </authorList>
    </citation>
    <scope>NUCLEOTIDE SEQUENCE [LARGE SCALE GENOMIC DNA]</scope>
    <source>
        <strain evidence="11 12">FT80W</strain>
    </source>
</reference>
<evidence type="ECO:0000259" key="10">
    <source>
        <dbReference type="Pfam" id="PF02108"/>
    </source>
</evidence>
<comment type="function">
    <text evidence="1">Needed for flagellar regrowth and assembly.</text>
</comment>
<evidence type="ECO:0000256" key="9">
    <source>
        <dbReference type="SAM" id="MobiDB-lite"/>
    </source>
</evidence>
<organism evidence="11 12">
    <name type="scientific">Duganella guangzhouensis</name>
    <dbReference type="NCBI Taxonomy" id="2666084"/>
    <lineage>
        <taxon>Bacteria</taxon>
        <taxon>Pseudomonadati</taxon>
        <taxon>Pseudomonadota</taxon>
        <taxon>Betaproteobacteria</taxon>
        <taxon>Burkholderiales</taxon>
        <taxon>Oxalobacteraceae</taxon>
        <taxon>Telluria group</taxon>
        <taxon>Duganella</taxon>
    </lineage>
</organism>
<accession>A0A6I2L8I7</accession>
<dbReference type="PANTHER" id="PTHR34982:SF1">
    <property type="entry name" value="FLAGELLAR ASSEMBLY PROTEIN FLIH"/>
    <property type="match status" value="1"/>
</dbReference>
<protein>
    <recommendedName>
        <fullName evidence="3">Flagellar assembly protein FliH</fullName>
    </recommendedName>
</protein>
<evidence type="ECO:0000256" key="1">
    <source>
        <dbReference type="ARBA" id="ARBA00003041"/>
    </source>
</evidence>
<name>A0A6I2L8I7_9BURK</name>
<keyword evidence="7" id="KW-1006">Bacterial flagellum protein export</keyword>
<dbReference type="GO" id="GO:0015031">
    <property type="term" value="P:protein transport"/>
    <property type="evidence" value="ECO:0007669"/>
    <property type="project" value="UniProtKB-KW"/>
</dbReference>
<gene>
    <name evidence="11" type="ORF">GJ699_29790</name>
</gene>
<evidence type="ECO:0000256" key="8">
    <source>
        <dbReference type="SAM" id="Coils"/>
    </source>
</evidence>
<dbReference type="Proteomes" id="UP000433309">
    <property type="component" value="Unassembled WGS sequence"/>
</dbReference>
<feature type="region of interest" description="Disordered" evidence="9">
    <location>
        <begin position="102"/>
        <end position="130"/>
    </location>
</feature>
<comment type="caution">
    <text evidence="11">The sequence shown here is derived from an EMBL/GenBank/DDBJ whole genome shotgun (WGS) entry which is preliminary data.</text>
</comment>
<evidence type="ECO:0000256" key="3">
    <source>
        <dbReference type="ARBA" id="ARBA00016507"/>
    </source>
</evidence>
<dbReference type="PANTHER" id="PTHR34982">
    <property type="entry name" value="YOP PROTEINS TRANSLOCATION PROTEIN L"/>
    <property type="match status" value="1"/>
</dbReference>
<feature type="compositionally biased region" description="Basic and acidic residues" evidence="9">
    <location>
        <begin position="113"/>
        <end position="130"/>
    </location>
</feature>
<proteinExistence type="inferred from homology"/>
<dbReference type="GO" id="GO:0044781">
    <property type="term" value="P:bacterial-type flagellum organization"/>
    <property type="evidence" value="ECO:0007669"/>
    <property type="project" value="UniProtKB-KW"/>
</dbReference>
<comment type="similarity">
    <text evidence="2">Belongs to the FliH family.</text>
</comment>
<dbReference type="EMBL" id="WKJK01000023">
    <property type="protein sequence ID" value="MRW94173.1"/>
    <property type="molecule type" value="Genomic_DNA"/>
</dbReference>
<keyword evidence="5" id="KW-1005">Bacterial flagellum biogenesis</keyword>
<keyword evidence="4" id="KW-0813">Transport</keyword>
<keyword evidence="6" id="KW-0653">Protein transport</keyword>